<reference evidence="7 8" key="1">
    <citation type="submission" date="2019-03" db="EMBL/GenBank/DDBJ databases">
        <title>Genomic Encyclopedia of Archaeal and Bacterial Type Strains, Phase II (KMG-II): from individual species to whole genera.</title>
        <authorList>
            <person name="Goeker M."/>
        </authorList>
    </citation>
    <scope>NUCLEOTIDE SEQUENCE [LARGE SCALE GENOMIC DNA]</scope>
    <source>
        <strain evidence="7 8">DSM 24782</strain>
    </source>
</reference>
<comment type="caution">
    <text evidence="7">The sequence shown here is derived from an EMBL/GenBank/DDBJ whole genome shotgun (WGS) entry which is preliminary data.</text>
</comment>
<dbReference type="GO" id="GO:0046872">
    <property type="term" value="F:metal ion binding"/>
    <property type="evidence" value="ECO:0007669"/>
    <property type="project" value="UniProtKB-KW"/>
</dbReference>
<dbReference type="GO" id="GO:0008299">
    <property type="term" value="P:isoprenoid biosynthetic process"/>
    <property type="evidence" value="ECO:0007669"/>
    <property type="project" value="InterPro"/>
</dbReference>
<protein>
    <submittedName>
        <fullName evidence="7">Geranylgeranyl diphosphate synthase type II</fullName>
    </submittedName>
</protein>
<dbReference type="InterPro" id="IPR008949">
    <property type="entry name" value="Isoprenoid_synthase_dom_sf"/>
</dbReference>
<evidence type="ECO:0000256" key="3">
    <source>
        <dbReference type="ARBA" id="ARBA00022679"/>
    </source>
</evidence>
<dbReference type="RefSeq" id="WP_162850699.1">
    <property type="nucleotide sequence ID" value="NZ_BAAARP010000001.1"/>
</dbReference>
<dbReference type="AlphaFoldDB" id="A0A4R7FR31"/>
<dbReference type="Gene3D" id="1.10.600.10">
    <property type="entry name" value="Farnesyl Diphosphate Synthase"/>
    <property type="match status" value="1"/>
</dbReference>
<keyword evidence="8" id="KW-1185">Reference proteome</keyword>
<proteinExistence type="inferred from homology"/>
<dbReference type="SUPFAM" id="SSF48576">
    <property type="entry name" value="Terpenoid synthases"/>
    <property type="match status" value="1"/>
</dbReference>
<evidence type="ECO:0000313" key="8">
    <source>
        <dbReference type="Proteomes" id="UP000295344"/>
    </source>
</evidence>
<comment type="cofactor">
    <cofactor evidence="1">
        <name>Mg(2+)</name>
        <dbReference type="ChEBI" id="CHEBI:18420"/>
    </cofactor>
</comment>
<dbReference type="GO" id="GO:0004659">
    <property type="term" value="F:prenyltransferase activity"/>
    <property type="evidence" value="ECO:0007669"/>
    <property type="project" value="InterPro"/>
</dbReference>
<evidence type="ECO:0000256" key="2">
    <source>
        <dbReference type="ARBA" id="ARBA00006706"/>
    </source>
</evidence>
<keyword evidence="3 6" id="KW-0808">Transferase</keyword>
<evidence type="ECO:0000256" key="6">
    <source>
        <dbReference type="RuleBase" id="RU004466"/>
    </source>
</evidence>
<accession>A0A4R7FR31</accession>
<evidence type="ECO:0000256" key="5">
    <source>
        <dbReference type="ARBA" id="ARBA00022842"/>
    </source>
</evidence>
<evidence type="ECO:0000256" key="4">
    <source>
        <dbReference type="ARBA" id="ARBA00022723"/>
    </source>
</evidence>
<dbReference type="Proteomes" id="UP000295344">
    <property type="component" value="Unassembled WGS sequence"/>
</dbReference>
<dbReference type="InterPro" id="IPR000092">
    <property type="entry name" value="Polyprenyl_synt"/>
</dbReference>
<comment type="similarity">
    <text evidence="2 6">Belongs to the FPP/GGPP synthase family.</text>
</comment>
<organism evidence="7 8">
    <name type="scientific">Amnibacterium kyonggiense</name>
    <dbReference type="NCBI Taxonomy" id="595671"/>
    <lineage>
        <taxon>Bacteria</taxon>
        <taxon>Bacillati</taxon>
        <taxon>Actinomycetota</taxon>
        <taxon>Actinomycetes</taxon>
        <taxon>Micrococcales</taxon>
        <taxon>Microbacteriaceae</taxon>
        <taxon>Amnibacterium</taxon>
    </lineage>
</organism>
<name>A0A4R7FR31_9MICO</name>
<keyword evidence="4" id="KW-0479">Metal-binding</keyword>
<dbReference type="PROSITE" id="PS00444">
    <property type="entry name" value="POLYPRENYL_SYNTHASE_2"/>
    <property type="match status" value="1"/>
</dbReference>
<dbReference type="EMBL" id="SOAM01000001">
    <property type="protein sequence ID" value="TDS80275.1"/>
    <property type="molecule type" value="Genomic_DNA"/>
</dbReference>
<evidence type="ECO:0000256" key="1">
    <source>
        <dbReference type="ARBA" id="ARBA00001946"/>
    </source>
</evidence>
<dbReference type="PANTHER" id="PTHR12001:SF85">
    <property type="entry name" value="SHORT CHAIN ISOPRENYL DIPHOSPHATE SYNTHASE"/>
    <property type="match status" value="1"/>
</dbReference>
<dbReference type="Pfam" id="PF00348">
    <property type="entry name" value="polyprenyl_synt"/>
    <property type="match status" value="1"/>
</dbReference>
<keyword evidence="5" id="KW-0460">Magnesium</keyword>
<dbReference type="SFLD" id="SFLDS00005">
    <property type="entry name" value="Isoprenoid_Synthase_Type_I"/>
    <property type="match status" value="1"/>
</dbReference>
<dbReference type="PANTHER" id="PTHR12001">
    <property type="entry name" value="GERANYLGERANYL PYROPHOSPHATE SYNTHASE"/>
    <property type="match status" value="1"/>
</dbReference>
<evidence type="ECO:0000313" key="7">
    <source>
        <dbReference type="EMBL" id="TDS80275.1"/>
    </source>
</evidence>
<dbReference type="InterPro" id="IPR033749">
    <property type="entry name" value="Polyprenyl_synt_CS"/>
</dbReference>
<gene>
    <name evidence="7" type="ORF">CLV52_0831</name>
</gene>
<sequence>MSTAAPLARTAQVPARPTTPDLQHVVDALHRHIDVAAAATPAAARLWSEVRRASSGGKLVRPRLLVTAHRALGGADATAEARAAAGFELLHTAFLIHDDVIDHDWTRRGEANVAATFRAAALARGRRPDAAEHLGVSAAIIAGDLAVAGAVQLVGGASDDAATSARLAAIVAEAVSATAAGELLDVELAAADGPDLDTVLAMYEAKTSVYTFCAPLRAGAALAGADADVLAALDRAGRALGVAYQITDDLLGLFGDPAVVGKSTVSDAREGKRTVLAALLAERGIDPRVDRMPPEAAAARLRDLVERSGARAAAIDLAAAHTFAARDALGGVPTELGRALQHLLTELTDRDL</sequence>
<dbReference type="PROSITE" id="PS00723">
    <property type="entry name" value="POLYPRENYL_SYNTHASE_1"/>
    <property type="match status" value="1"/>
</dbReference>